<keyword evidence="7" id="KW-0472">Membrane</keyword>
<name>A0A6A9UXG9_9ACTN</name>
<dbReference type="GO" id="GO:0005524">
    <property type="term" value="F:ATP binding"/>
    <property type="evidence" value="ECO:0007669"/>
    <property type="project" value="InterPro"/>
</dbReference>
<dbReference type="InterPro" id="IPR003959">
    <property type="entry name" value="ATPase_AAA_core"/>
</dbReference>
<reference evidence="9 10" key="1">
    <citation type="submission" date="2019-12" db="EMBL/GenBank/DDBJ databases">
        <title>Auraticoccus cholistani sp. nov., an actinomycete isolated from soil of Cholistan desert.</title>
        <authorList>
            <person name="Cheema M.T."/>
        </authorList>
    </citation>
    <scope>NUCLEOTIDE SEQUENCE [LARGE SCALE GENOMIC DNA]</scope>
    <source>
        <strain evidence="9 10">F435</strain>
    </source>
</reference>
<dbReference type="InterPro" id="IPR051535">
    <property type="entry name" value="Siderophore_ABC-ATPase"/>
</dbReference>
<dbReference type="AlphaFoldDB" id="A0A6A9UXG9"/>
<dbReference type="InterPro" id="IPR003593">
    <property type="entry name" value="AAA+_ATPase"/>
</dbReference>
<dbReference type="GO" id="GO:0006826">
    <property type="term" value="P:iron ion transport"/>
    <property type="evidence" value="ECO:0007669"/>
    <property type="project" value="UniProtKB-KW"/>
</dbReference>
<dbReference type="Proteomes" id="UP000435304">
    <property type="component" value="Unassembled WGS sequence"/>
</dbReference>
<dbReference type="InterPro" id="IPR027417">
    <property type="entry name" value="P-loop_NTPase"/>
</dbReference>
<dbReference type="EMBL" id="WPCU01000010">
    <property type="protein sequence ID" value="MVA77478.1"/>
    <property type="molecule type" value="Genomic_DNA"/>
</dbReference>
<keyword evidence="5" id="KW-0408">Iron</keyword>
<evidence type="ECO:0000259" key="8">
    <source>
        <dbReference type="SMART" id="SM00382"/>
    </source>
</evidence>
<evidence type="ECO:0000256" key="5">
    <source>
        <dbReference type="ARBA" id="ARBA00023004"/>
    </source>
</evidence>
<dbReference type="Gene3D" id="3.40.50.300">
    <property type="entry name" value="P-loop containing nucleotide triphosphate hydrolases"/>
    <property type="match status" value="2"/>
</dbReference>
<evidence type="ECO:0000256" key="2">
    <source>
        <dbReference type="ARBA" id="ARBA00022448"/>
    </source>
</evidence>
<dbReference type="SMART" id="SM00382">
    <property type="entry name" value="AAA"/>
    <property type="match status" value="1"/>
</dbReference>
<evidence type="ECO:0000313" key="9">
    <source>
        <dbReference type="EMBL" id="MVA77478.1"/>
    </source>
</evidence>
<sequence>MSWMSELPVRRVQAFEGAPTTGWPYDLPPVAQVLREGLDLGPLTVLVGENGTGKSTLVEAVAMAYGLSPEGGSTGSRHSTTPTESPLHEHLHLLRGAGASRWGYFVRAETLHGLNSYLQQHPGGQDAGFHDRSHGEGFLDLLGTRRFETPGFFVMDEPESGLSFTAQLTLIASLGEILAAGSSQVLLATHSPVLAALPGATLLELTADGLEPRTWEELAVVEHYRRFLAGPQAYLRHLR</sequence>
<dbReference type="GO" id="GO:0005886">
    <property type="term" value="C:plasma membrane"/>
    <property type="evidence" value="ECO:0007669"/>
    <property type="project" value="UniProtKB-SubCell"/>
</dbReference>
<dbReference type="SUPFAM" id="SSF52540">
    <property type="entry name" value="P-loop containing nucleoside triphosphate hydrolases"/>
    <property type="match status" value="1"/>
</dbReference>
<keyword evidence="4" id="KW-0410">Iron transport</keyword>
<evidence type="ECO:0000256" key="4">
    <source>
        <dbReference type="ARBA" id="ARBA00022496"/>
    </source>
</evidence>
<comment type="caution">
    <text evidence="9">The sequence shown here is derived from an EMBL/GenBank/DDBJ whole genome shotgun (WGS) entry which is preliminary data.</text>
</comment>
<dbReference type="RefSeq" id="WP_156611697.1">
    <property type="nucleotide sequence ID" value="NZ_WPCU01000010.1"/>
</dbReference>
<protein>
    <submittedName>
        <fullName evidence="9">AAA family ATPase</fullName>
    </submittedName>
</protein>
<organism evidence="9 10">
    <name type="scientific">Auraticoccus cholistanensis</name>
    <dbReference type="NCBI Taxonomy" id="2656650"/>
    <lineage>
        <taxon>Bacteria</taxon>
        <taxon>Bacillati</taxon>
        <taxon>Actinomycetota</taxon>
        <taxon>Actinomycetes</taxon>
        <taxon>Propionibacteriales</taxon>
        <taxon>Propionibacteriaceae</taxon>
        <taxon>Auraticoccus</taxon>
    </lineage>
</organism>
<evidence type="ECO:0000256" key="7">
    <source>
        <dbReference type="ARBA" id="ARBA00023136"/>
    </source>
</evidence>
<keyword evidence="10" id="KW-1185">Reference proteome</keyword>
<keyword evidence="6" id="KW-0406">Ion transport</keyword>
<evidence type="ECO:0000256" key="6">
    <source>
        <dbReference type="ARBA" id="ARBA00023065"/>
    </source>
</evidence>
<dbReference type="Pfam" id="PF13304">
    <property type="entry name" value="AAA_21"/>
    <property type="match status" value="2"/>
</dbReference>
<dbReference type="PANTHER" id="PTHR42771:SF2">
    <property type="entry name" value="IRON(3+)-HYDROXAMATE IMPORT ATP-BINDING PROTEIN FHUC"/>
    <property type="match status" value="1"/>
</dbReference>
<evidence type="ECO:0000256" key="3">
    <source>
        <dbReference type="ARBA" id="ARBA00022475"/>
    </source>
</evidence>
<gene>
    <name evidence="9" type="ORF">GC722_15835</name>
</gene>
<accession>A0A6A9UXG9</accession>
<evidence type="ECO:0000256" key="1">
    <source>
        <dbReference type="ARBA" id="ARBA00004202"/>
    </source>
</evidence>
<comment type="subcellular location">
    <subcellularLocation>
        <location evidence="1">Cell membrane</location>
        <topology evidence="1">Peripheral membrane protein</topology>
    </subcellularLocation>
</comment>
<keyword evidence="3" id="KW-1003">Cell membrane</keyword>
<keyword evidence="2" id="KW-0813">Transport</keyword>
<evidence type="ECO:0000313" key="10">
    <source>
        <dbReference type="Proteomes" id="UP000435304"/>
    </source>
</evidence>
<feature type="domain" description="AAA+ ATPase" evidence="8">
    <location>
        <begin position="40"/>
        <end position="209"/>
    </location>
</feature>
<dbReference type="GO" id="GO:0006302">
    <property type="term" value="P:double-strand break repair"/>
    <property type="evidence" value="ECO:0007669"/>
    <property type="project" value="InterPro"/>
</dbReference>
<dbReference type="GO" id="GO:0016887">
    <property type="term" value="F:ATP hydrolysis activity"/>
    <property type="evidence" value="ECO:0007669"/>
    <property type="project" value="InterPro"/>
</dbReference>
<proteinExistence type="predicted"/>
<dbReference type="PANTHER" id="PTHR42771">
    <property type="entry name" value="IRON(3+)-HYDROXAMATE IMPORT ATP-BINDING PROTEIN FHUC"/>
    <property type="match status" value="1"/>
</dbReference>